<keyword evidence="2" id="KW-1185">Reference proteome</keyword>
<evidence type="ECO:0000313" key="2">
    <source>
        <dbReference type="Proteomes" id="UP000683360"/>
    </source>
</evidence>
<gene>
    <name evidence="1" type="ORF">MEDL_9806</name>
</gene>
<evidence type="ECO:0000313" key="1">
    <source>
        <dbReference type="EMBL" id="CAG2194806.1"/>
    </source>
</evidence>
<reference evidence="1" key="1">
    <citation type="submission" date="2021-03" db="EMBL/GenBank/DDBJ databases">
        <authorList>
            <person name="Bekaert M."/>
        </authorList>
    </citation>
    <scope>NUCLEOTIDE SEQUENCE</scope>
</reference>
<dbReference type="EMBL" id="CAJPWZ010000497">
    <property type="protein sequence ID" value="CAG2194806.1"/>
    <property type="molecule type" value="Genomic_DNA"/>
</dbReference>
<comment type="caution">
    <text evidence="1">The sequence shown here is derived from an EMBL/GenBank/DDBJ whole genome shotgun (WGS) entry which is preliminary data.</text>
</comment>
<proteinExistence type="predicted"/>
<protein>
    <submittedName>
        <fullName evidence="1">Uncharacterized protein</fullName>
    </submittedName>
</protein>
<name>A0A8S3QJF6_MYTED</name>
<organism evidence="1 2">
    <name type="scientific">Mytilus edulis</name>
    <name type="common">Blue mussel</name>
    <dbReference type="NCBI Taxonomy" id="6550"/>
    <lineage>
        <taxon>Eukaryota</taxon>
        <taxon>Metazoa</taxon>
        <taxon>Spiralia</taxon>
        <taxon>Lophotrochozoa</taxon>
        <taxon>Mollusca</taxon>
        <taxon>Bivalvia</taxon>
        <taxon>Autobranchia</taxon>
        <taxon>Pteriomorphia</taxon>
        <taxon>Mytilida</taxon>
        <taxon>Mytiloidea</taxon>
        <taxon>Mytilidae</taxon>
        <taxon>Mytilinae</taxon>
        <taxon>Mytilus</taxon>
    </lineage>
</organism>
<dbReference type="AlphaFoldDB" id="A0A8S3QJF6"/>
<accession>A0A8S3QJF6</accession>
<dbReference type="Proteomes" id="UP000683360">
    <property type="component" value="Unassembled WGS sequence"/>
</dbReference>
<sequence length="228" mass="25899">MSENKLIKYLRKEFKVPSGTQHLTPILLSDSKGFSLQKQASNPVEQSIKLWCKSGRNSRQGLEWLQENLATQIGRIDNISLYVWLGTHKNFELNLDKAIARKLEATKRPVNVTYKLTGGGLTAKADTVSFELMKNAIIHYYEQLDVNDRYINIKVDKDLDKKGLTVGLVIRVIANDTPSYTLSVYYTSCSLLVNGRDTIRFFTIDLPEIHKTIHKVILNGTKVDLQSQ</sequence>